<dbReference type="RefSeq" id="WP_169533237.1">
    <property type="nucleotide sequence ID" value="NZ_JABBGH010000003.1"/>
</dbReference>
<dbReference type="EMBL" id="JABBGH010000003">
    <property type="protein sequence ID" value="NML67584.1"/>
    <property type="molecule type" value="Genomic_DNA"/>
</dbReference>
<keyword evidence="1" id="KW-0732">Signal</keyword>
<feature type="signal peptide" evidence="1">
    <location>
        <begin position="1"/>
        <end position="18"/>
    </location>
</feature>
<protein>
    <submittedName>
        <fullName evidence="2">Uncharacterized protein</fullName>
    </submittedName>
</protein>
<sequence length="178" mass="19989">MKKLLFMLLLPFLSWGQAQKMATTHRQVPSLLGIGPFLINETTEADLSKICLRAGISLQESYSLHPEREAGDSIIAFRIPYESEDTYSDASYLASPSKHAIVYYLPEFTVGDIKINELSLTIYNGKLVKIYTSRLDDLPELFKAKYGVPVVSSLKSATKCVYKLSGRTVAYNDESFFE</sequence>
<dbReference type="AlphaFoldDB" id="A0A7Y0AHX2"/>
<feature type="chain" id="PRO_5031264973" evidence="1">
    <location>
        <begin position="19"/>
        <end position="178"/>
    </location>
</feature>
<reference evidence="2 3" key="1">
    <citation type="submission" date="2020-04" db="EMBL/GenBank/DDBJ databases">
        <title>Hymenobacter polaris sp. nov., isolated from Arctic soil.</title>
        <authorList>
            <person name="Dahal R.H."/>
        </authorList>
    </citation>
    <scope>NUCLEOTIDE SEQUENCE [LARGE SCALE GENOMIC DNA]</scope>
    <source>
        <strain evidence="2 3">RP-2-7</strain>
    </source>
</reference>
<gene>
    <name evidence="2" type="ORF">HHL22_20480</name>
</gene>
<comment type="caution">
    <text evidence="2">The sequence shown here is derived from an EMBL/GenBank/DDBJ whole genome shotgun (WGS) entry which is preliminary data.</text>
</comment>
<dbReference type="Proteomes" id="UP000559626">
    <property type="component" value="Unassembled WGS sequence"/>
</dbReference>
<organism evidence="2 3">
    <name type="scientific">Hymenobacter polaris</name>
    <dbReference type="NCBI Taxonomy" id="2682546"/>
    <lineage>
        <taxon>Bacteria</taxon>
        <taxon>Pseudomonadati</taxon>
        <taxon>Bacteroidota</taxon>
        <taxon>Cytophagia</taxon>
        <taxon>Cytophagales</taxon>
        <taxon>Hymenobacteraceae</taxon>
        <taxon>Hymenobacter</taxon>
    </lineage>
</organism>
<proteinExistence type="predicted"/>
<keyword evidence="3" id="KW-1185">Reference proteome</keyword>
<accession>A0A7Y0AHX2</accession>
<evidence type="ECO:0000256" key="1">
    <source>
        <dbReference type="SAM" id="SignalP"/>
    </source>
</evidence>
<name>A0A7Y0AHX2_9BACT</name>
<evidence type="ECO:0000313" key="2">
    <source>
        <dbReference type="EMBL" id="NML67584.1"/>
    </source>
</evidence>
<evidence type="ECO:0000313" key="3">
    <source>
        <dbReference type="Proteomes" id="UP000559626"/>
    </source>
</evidence>